<protein>
    <submittedName>
        <fullName evidence="1">Uncharacterized protein</fullName>
    </submittedName>
</protein>
<sequence>MYIPKESQVTISRDLGLKVIAFKKIYWALYVAQKNDSRLKKNFLEDKENLNLVELLSEIEKHYKEKSNSRTRKAWDLAEIFYDNCFTENFDLFVEIYNYAWERTRFKLFSPLMKPLVFSRKNFAEEKDRNWQGMVAAISYELDAGVHLNKHDIQFFIDHKISSEFKKSI</sequence>
<evidence type="ECO:0000313" key="2">
    <source>
        <dbReference type="Proteomes" id="UP001222087"/>
    </source>
</evidence>
<accession>A0ABY8ARL3</accession>
<reference evidence="1 2" key="1">
    <citation type="submission" date="2023-02" db="EMBL/GenBank/DDBJ databases">
        <title>Genome Sequence of L. cardiaca H63T.</title>
        <authorList>
            <person name="Lopez A.E."/>
            <person name="Cianciotto N.P."/>
        </authorList>
    </citation>
    <scope>NUCLEOTIDE SEQUENCE [LARGE SCALE GENOMIC DNA]</scope>
    <source>
        <strain evidence="1 2">H63</strain>
    </source>
</reference>
<keyword evidence="2" id="KW-1185">Reference proteome</keyword>
<organism evidence="1 2">
    <name type="scientific">Legionella cardiaca</name>
    <dbReference type="NCBI Taxonomy" id="1071983"/>
    <lineage>
        <taxon>Bacteria</taxon>
        <taxon>Pseudomonadati</taxon>
        <taxon>Pseudomonadota</taxon>
        <taxon>Gammaproteobacteria</taxon>
        <taxon>Legionellales</taxon>
        <taxon>Legionellaceae</taxon>
        <taxon>Legionella</taxon>
    </lineage>
</organism>
<dbReference type="EMBL" id="CP119078">
    <property type="protein sequence ID" value="WED41797.1"/>
    <property type="molecule type" value="Genomic_DNA"/>
</dbReference>
<proteinExistence type="predicted"/>
<evidence type="ECO:0000313" key="1">
    <source>
        <dbReference type="EMBL" id="WED41797.1"/>
    </source>
</evidence>
<dbReference type="Proteomes" id="UP001222087">
    <property type="component" value="Chromosome"/>
</dbReference>
<name>A0ABY8ARL3_9GAMM</name>
<gene>
    <name evidence="1" type="ORF">PXX05_07580</name>
</gene>
<dbReference type="RefSeq" id="WP_275087623.1">
    <property type="nucleotide sequence ID" value="NZ_CP119078.1"/>
</dbReference>